<dbReference type="Proteomes" id="UP001157418">
    <property type="component" value="Unassembled WGS sequence"/>
</dbReference>
<comment type="caution">
    <text evidence="1">The sequence shown here is derived from an EMBL/GenBank/DDBJ whole genome shotgun (WGS) entry which is preliminary data.</text>
</comment>
<sequence>MDWKPKIYKLDMEKTKMSLYRVLNVSTLRRQRFGLLMLILQDHPCKCLKTLRESFFVCFFLKKVKSRFNKLAYNVFSTPSKSGYTLQTISEIQLLVAS</sequence>
<name>A0AAU9NX74_9ASTR</name>
<reference evidence="1 2" key="1">
    <citation type="submission" date="2022-01" db="EMBL/GenBank/DDBJ databases">
        <authorList>
            <person name="Xiong W."/>
            <person name="Schranz E."/>
        </authorList>
    </citation>
    <scope>NUCLEOTIDE SEQUENCE [LARGE SCALE GENOMIC DNA]</scope>
</reference>
<protein>
    <submittedName>
        <fullName evidence="1">Uncharacterized protein</fullName>
    </submittedName>
</protein>
<dbReference type="AlphaFoldDB" id="A0AAU9NX74"/>
<dbReference type="EMBL" id="CAKMRJ010005412">
    <property type="protein sequence ID" value="CAH1442555.1"/>
    <property type="molecule type" value="Genomic_DNA"/>
</dbReference>
<accession>A0AAU9NX74</accession>
<evidence type="ECO:0000313" key="1">
    <source>
        <dbReference type="EMBL" id="CAH1442555.1"/>
    </source>
</evidence>
<gene>
    <name evidence="1" type="ORF">LVIROSA_LOCUS28532</name>
</gene>
<proteinExistence type="predicted"/>
<organism evidence="1 2">
    <name type="scientific">Lactuca virosa</name>
    <dbReference type="NCBI Taxonomy" id="75947"/>
    <lineage>
        <taxon>Eukaryota</taxon>
        <taxon>Viridiplantae</taxon>
        <taxon>Streptophyta</taxon>
        <taxon>Embryophyta</taxon>
        <taxon>Tracheophyta</taxon>
        <taxon>Spermatophyta</taxon>
        <taxon>Magnoliopsida</taxon>
        <taxon>eudicotyledons</taxon>
        <taxon>Gunneridae</taxon>
        <taxon>Pentapetalae</taxon>
        <taxon>asterids</taxon>
        <taxon>campanulids</taxon>
        <taxon>Asterales</taxon>
        <taxon>Asteraceae</taxon>
        <taxon>Cichorioideae</taxon>
        <taxon>Cichorieae</taxon>
        <taxon>Lactucinae</taxon>
        <taxon>Lactuca</taxon>
    </lineage>
</organism>
<keyword evidence="2" id="KW-1185">Reference proteome</keyword>
<evidence type="ECO:0000313" key="2">
    <source>
        <dbReference type="Proteomes" id="UP001157418"/>
    </source>
</evidence>